<accession>A0ABD0W4K0</accession>
<evidence type="ECO:0000256" key="1">
    <source>
        <dbReference type="SAM" id="MobiDB-lite"/>
    </source>
</evidence>
<dbReference type="AlphaFoldDB" id="A0ABD0W4K0"/>
<reference evidence="2 3" key="1">
    <citation type="journal article" date="2024" name="Plant Biotechnol. J.">
        <title>Dendrobium thyrsiflorum genome and its molecular insights into genes involved in important horticultural traits.</title>
        <authorList>
            <person name="Chen B."/>
            <person name="Wang J.Y."/>
            <person name="Zheng P.J."/>
            <person name="Li K.L."/>
            <person name="Liang Y.M."/>
            <person name="Chen X.F."/>
            <person name="Zhang C."/>
            <person name="Zhao X."/>
            <person name="He X."/>
            <person name="Zhang G.Q."/>
            <person name="Liu Z.J."/>
            <person name="Xu Q."/>
        </authorList>
    </citation>
    <scope>NUCLEOTIDE SEQUENCE [LARGE SCALE GENOMIC DNA]</scope>
    <source>
        <strain evidence="2">GZMU011</strain>
    </source>
</reference>
<gene>
    <name evidence="2" type="ORF">M5K25_000004</name>
</gene>
<dbReference type="EMBL" id="JANQDX010000001">
    <property type="protein sequence ID" value="KAL0928137.1"/>
    <property type="molecule type" value="Genomic_DNA"/>
</dbReference>
<name>A0ABD0W4K0_DENTH</name>
<dbReference type="Proteomes" id="UP001552299">
    <property type="component" value="Unassembled WGS sequence"/>
</dbReference>
<organism evidence="2 3">
    <name type="scientific">Dendrobium thyrsiflorum</name>
    <name type="common">Pinecone-like raceme dendrobium</name>
    <name type="synonym">Orchid</name>
    <dbReference type="NCBI Taxonomy" id="117978"/>
    <lineage>
        <taxon>Eukaryota</taxon>
        <taxon>Viridiplantae</taxon>
        <taxon>Streptophyta</taxon>
        <taxon>Embryophyta</taxon>
        <taxon>Tracheophyta</taxon>
        <taxon>Spermatophyta</taxon>
        <taxon>Magnoliopsida</taxon>
        <taxon>Liliopsida</taxon>
        <taxon>Asparagales</taxon>
        <taxon>Orchidaceae</taxon>
        <taxon>Epidendroideae</taxon>
        <taxon>Malaxideae</taxon>
        <taxon>Dendrobiinae</taxon>
        <taxon>Dendrobium</taxon>
    </lineage>
</organism>
<evidence type="ECO:0000313" key="3">
    <source>
        <dbReference type="Proteomes" id="UP001552299"/>
    </source>
</evidence>
<evidence type="ECO:0000313" key="2">
    <source>
        <dbReference type="EMBL" id="KAL0928137.1"/>
    </source>
</evidence>
<proteinExistence type="predicted"/>
<comment type="caution">
    <text evidence="2">The sequence shown here is derived from an EMBL/GenBank/DDBJ whole genome shotgun (WGS) entry which is preliminary data.</text>
</comment>
<feature type="compositionally biased region" description="Polar residues" evidence="1">
    <location>
        <begin position="106"/>
        <end position="120"/>
    </location>
</feature>
<sequence length="293" mass="32243">MTPNPHQVIVNQSHNLIKAHTLIVTPNPNLPPHISDANQGVAPSPRDFHLEHHPASFIGTNCGHHCGRDHPSLSNIRVAAPPYSLSPSSVGRSSIGYSDGVVPSNSPLEPTLSHPNSSLASPVLDPPSIILTEKRSPKPETECIHFVDANDITDDEDFFEDDLNPKLGGLEPLDLDTLVHFNLNLVKEIPLDKVCLNDSNLISKETGLTLSTLNLKLKGSNLTLDDAEPNLYHKSSFDLLEPILGVAPLDLHLKESVLPDWAYHITPPTDLNENISQHFHVMPHLLWTRYPVF</sequence>
<protein>
    <submittedName>
        <fullName evidence="2">Uncharacterized protein</fullName>
    </submittedName>
</protein>
<feature type="region of interest" description="Disordered" evidence="1">
    <location>
        <begin position="106"/>
        <end position="125"/>
    </location>
</feature>
<keyword evidence="3" id="KW-1185">Reference proteome</keyword>